<dbReference type="OrthoDB" id="6146370at2759"/>
<organism evidence="3 4">
    <name type="scientific">Mytilus galloprovincialis</name>
    <name type="common">Mediterranean mussel</name>
    <dbReference type="NCBI Taxonomy" id="29158"/>
    <lineage>
        <taxon>Eukaryota</taxon>
        <taxon>Metazoa</taxon>
        <taxon>Spiralia</taxon>
        <taxon>Lophotrochozoa</taxon>
        <taxon>Mollusca</taxon>
        <taxon>Bivalvia</taxon>
        <taxon>Autobranchia</taxon>
        <taxon>Pteriomorphia</taxon>
        <taxon>Mytilida</taxon>
        <taxon>Mytiloidea</taxon>
        <taxon>Mytilidae</taxon>
        <taxon>Mytilinae</taxon>
        <taxon>Mytilus</taxon>
    </lineage>
</organism>
<feature type="domain" description="C-type lectin" evidence="2">
    <location>
        <begin position="33"/>
        <end position="158"/>
    </location>
</feature>
<feature type="chain" id="PRO_5032963920" description="C-type lectin domain-containing protein" evidence="1">
    <location>
        <begin position="22"/>
        <end position="223"/>
    </location>
</feature>
<dbReference type="Proteomes" id="UP000596742">
    <property type="component" value="Unassembled WGS sequence"/>
</dbReference>
<dbReference type="EMBL" id="UYJE01005184">
    <property type="protein sequence ID" value="VDI34827.1"/>
    <property type="molecule type" value="Genomic_DNA"/>
</dbReference>
<feature type="signal peptide" evidence="1">
    <location>
        <begin position="1"/>
        <end position="21"/>
    </location>
</feature>
<protein>
    <recommendedName>
        <fullName evidence="2">C-type lectin domain-containing protein</fullName>
    </recommendedName>
</protein>
<keyword evidence="1" id="KW-0732">Signal</keyword>
<evidence type="ECO:0000313" key="4">
    <source>
        <dbReference type="Proteomes" id="UP000596742"/>
    </source>
</evidence>
<name>A0A8B6EH95_MYTGA</name>
<gene>
    <name evidence="3" type="ORF">MGAL_10B048639</name>
</gene>
<accession>A0A8B6EH95</accession>
<dbReference type="PROSITE" id="PS50041">
    <property type="entry name" value="C_TYPE_LECTIN_2"/>
    <property type="match status" value="1"/>
</dbReference>
<comment type="caution">
    <text evidence="3">The sequence shown here is derived from an EMBL/GenBank/DDBJ whole genome shotgun (WGS) entry which is preliminary data.</text>
</comment>
<dbReference type="CDD" id="cd00037">
    <property type="entry name" value="CLECT"/>
    <property type="match status" value="1"/>
</dbReference>
<proteinExistence type="predicted"/>
<evidence type="ECO:0000313" key="3">
    <source>
        <dbReference type="EMBL" id="VDI34827.1"/>
    </source>
</evidence>
<dbReference type="AlphaFoldDB" id="A0A8B6EH95"/>
<evidence type="ECO:0000259" key="2">
    <source>
        <dbReference type="PROSITE" id="PS50041"/>
    </source>
</evidence>
<keyword evidence="4" id="KW-1185">Reference proteome</keyword>
<reference evidence="3" key="1">
    <citation type="submission" date="2018-11" db="EMBL/GenBank/DDBJ databases">
        <authorList>
            <person name="Alioto T."/>
            <person name="Alioto T."/>
        </authorList>
    </citation>
    <scope>NUCLEOTIDE SEQUENCE</scope>
</reference>
<dbReference type="SUPFAM" id="SSF56436">
    <property type="entry name" value="C-type lectin-like"/>
    <property type="match status" value="1"/>
</dbReference>
<dbReference type="Gene3D" id="3.10.100.10">
    <property type="entry name" value="Mannose-Binding Protein A, subunit A"/>
    <property type="match status" value="1"/>
</dbReference>
<sequence length="223" mass="25324">MIYNNFIGLYVLIICASEGQTDVVLDYSSRNNDDSRQWCQDTDDMEIMMIKTLADYNEVTAKLTAESVSTYYQFWIGLKWDAVQQNFYWIDNTVLTWSYWCYEGPNNSDEPDCMTSSSRYCKSTFESNQNCVRLTHSSQSAWCFATRPCHIGYKTMCRGLSDSAEVTTSTTTIHESTEAEAITTVPTYPETTTTHLQTSSGTCIKGQKLFYTLHGVLSISISL</sequence>
<dbReference type="InterPro" id="IPR001304">
    <property type="entry name" value="C-type_lectin-like"/>
</dbReference>
<dbReference type="InterPro" id="IPR016186">
    <property type="entry name" value="C-type_lectin-like/link_sf"/>
</dbReference>
<evidence type="ECO:0000256" key="1">
    <source>
        <dbReference type="SAM" id="SignalP"/>
    </source>
</evidence>
<dbReference type="InterPro" id="IPR016187">
    <property type="entry name" value="CTDL_fold"/>
</dbReference>